<keyword evidence="3 7" id="KW-0489">Methyltransferase</keyword>
<dbReference type="Pfam" id="PF00590">
    <property type="entry name" value="TP_methylase"/>
    <property type="match status" value="1"/>
</dbReference>
<evidence type="ECO:0000256" key="3">
    <source>
        <dbReference type="ARBA" id="ARBA00022603"/>
    </source>
</evidence>
<dbReference type="CDD" id="cd11644">
    <property type="entry name" value="Precorrin-6Y-MT"/>
    <property type="match status" value="1"/>
</dbReference>
<dbReference type="Proteomes" id="UP000001520">
    <property type="component" value="Chromosome"/>
</dbReference>
<dbReference type="RefSeq" id="WP_013008737.1">
    <property type="nucleotide sequence ID" value="NC_013939.1"/>
</dbReference>
<dbReference type="GO" id="GO:0008276">
    <property type="term" value="F:protein methyltransferase activity"/>
    <property type="evidence" value="ECO:0007669"/>
    <property type="project" value="InterPro"/>
</dbReference>
<reference evidence="7 8" key="1">
    <citation type="journal article" date="2010" name="DNA Res.">
        <title>Bacterial lifestyle in a deep-sea hydrothermal vent chimney revealed by the genome sequence of the thermophilic bacterium Deferribacter desulfuricans SSM1.</title>
        <authorList>
            <person name="Takaki Y."/>
            <person name="Shimamura S."/>
            <person name="Nakagawa S."/>
            <person name="Fukuhara Y."/>
            <person name="Horikawa H."/>
            <person name="Ankai A."/>
            <person name="Harada T."/>
            <person name="Hosoyama A."/>
            <person name="Oguchi A."/>
            <person name="Fukui S."/>
            <person name="Fujita N."/>
            <person name="Takami H."/>
            <person name="Takai K."/>
        </authorList>
    </citation>
    <scope>NUCLEOTIDE SEQUENCE [LARGE SCALE GENOMIC DNA]</scope>
    <source>
        <strain evidence="8">DSM 14783 / JCM 11476 / NBRC 101012 / SSM1</strain>
    </source>
</reference>
<dbReference type="GO" id="GO:0009236">
    <property type="term" value="P:cobalamin biosynthetic process"/>
    <property type="evidence" value="ECO:0007669"/>
    <property type="project" value="UniProtKB-UniPathway"/>
</dbReference>
<keyword evidence="5" id="KW-0949">S-adenosyl-L-methionine</keyword>
<dbReference type="PANTHER" id="PTHR43182:SF1">
    <property type="entry name" value="COBALT-PRECORRIN-7 C(5)-METHYLTRANSFERASE"/>
    <property type="match status" value="1"/>
</dbReference>
<name>D3P9V2_DEFDS</name>
<comment type="pathway">
    <text evidence="1">Cofactor biosynthesis; adenosylcobalamin biosynthesis.</text>
</comment>
<organism evidence="7 8">
    <name type="scientific">Deferribacter desulfuricans (strain DSM 14783 / JCM 11476 / NBRC 101012 / SSM1)</name>
    <dbReference type="NCBI Taxonomy" id="639282"/>
    <lineage>
        <taxon>Bacteria</taxon>
        <taxon>Pseudomonadati</taxon>
        <taxon>Deferribacterota</taxon>
        <taxon>Deferribacteres</taxon>
        <taxon>Deferribacterales</taxon>
        <taxon>Deferribacteraceae</taxon>
        <taxon>Deferribacter</taxon>
    </lineage>
</organism>
<gene>
    <name evidence="7" type="primary">cbiE</name>
    <name evidence="7" type="ordered locus">DEFDS_2043</name>
</gene>
<dbReference type="NCBIfam" id="TIGR02467">
    <property type="entry name" value="CbiE"/>
    <property type="match status" value="1"/>
</dbReference>
<dbReference type="InterPro" id="IPR000878">
    <property type="entry name" value="4pyrrol_Mease"/>
</dbReference>
<dbReference type="SUPFAM" id="SSF53790">
    <property type="entry name" value="Tetrapyrrole methylase"/>
    <property type="match status" value="1"/>
</dbReference>
<accession>D3P9V2</accession>
<dbReference type="EMBL" id="AP011529">
    <property type="protein sequence ID" value="BAI81492.1"/>
    <property type="molecule type" value="Genomic_DNA"/>
</dbReference>
<dbReference type="InterPro" id="IPR012818">
    <property type="entry name" value="CbiE"/>
</dbReference>
<keyword evidence="4 7" id="KW-0808">Transferase</keyword>
<dbReference type="HOGENOM" id="CLU_089162_2_0_0"/>
<dbReference type="EC" id="2.1.1.132" evidence="7"/>
<evidence type="ECO:0000313" key="7">
    <source>
        <dbReference type="EMBL" id="BAI81492.1"/>
    </source>
</evidence>
<proteinExistence type="predicted"/>
<protein>
    <submittedName>
        <fullName evidence="7">Precorrin-6Y C(5,15)-methyltransferase (Decarboxylating)</fullName>
        <ecNumber evidence="7">2.1.1.132</ecNumber>
    </submittedName>
</protein>
<dbReference type="eggNOG" id="COG2241">
    <property type="taxonomic scope" value="Bacteria"/>
</dbReference>
<evidence type="ECO:0000256" key="4">
    <source>
        <dbReference type="ARBA" id="ARBA00022679"/>
    </source>
</evidence>
<dbReference type="InterPro" id="IPR035996">
    <property type="entry name" value="4pyrrol_Methylase_sf"/>
</dbReference>
<dbReference type="STRING" id="639282.DEFDS_2043"/>
<dbReference type="GO" id="GO:0032259">
    <property type="term" value="P:methylation"/>
    <property type="evidence" value="ECO:0007669"/>
    <property type="project" value="UniProtKB-KW"/>
</dbReference>
<dbReference type="UniPathway" id="UPA00148"/>
<evidence type="ECO:0000256" key="1">
    <source>
        <dbReference type="ARBA" id="ARBA00004953"/>
    </source>
</evidence>
<keyword evidence="2" id="KW-0169">Cobalamin biosynthesis</keyword>
<evidence type="ECO:0000259" key="6">
    <source>
        <dbReference type="Pfam" id="PF00590"/>
    </source>
</evidence>
<dbReference type="PANTHER" id="PTHR43182">
    <property type="entry name" value="COBALT-PRECORRIN-6B C(15)-METHYLTRANSFERASE (DECARBOXYLATING)"/>
    <property type="match status" value="1"/>
</dbReference>
<dbReference type="InterPro" id="IPR014777">
    <property type="entry name" value="4pyrrole_Mease_sub1"/>
</dbReference>
<dbReference type="Gene3D" id="3.40.1010.10">
    <property type="entry name" value="Cobalt-precorrin-4 Transmethylase, Domain 1"/>
    <property type="match status" value="1"/>
</dbReference>
<dbReference type="AlphaFoldDB" id="D3P9V2"/>
<dbReference type="OrthoDB" id="9780707at2"/>
<dbReference type="GO" id="GO:0046025">
    <property type="term" value="F:precorrin-6Y C5,15-methyltransferase (decarboxylating) activity"/>
    <property type="evidence" value="ECO:0007669"/>
    <property type="project" value="UniProtKB-EC"/>
</dbReference>
<dbReference type="InterPro" id="IPR050714">
    <property type="entry name" value="Cobalamin_biosynth_MTase"/>
</dbReference>
<evidence type="ECO:0000256" key="2">
    <source>
        <dbReference type="ARBA" id="ARBA00022573"/>
    </source>
</evidence>
<keyword evidence="8" id="KW-1185">Reference proteome</keyword>
<feature type="domain" description="Tetrapyrrole methylase" evidence="6">
    <location>
        <begin position="5"/>
        <end position="187"/>
    </location>
</feature>
<evidence type="ECO:0000256" key="5">
    <source>
        <dbReference type="ARBA" id="ARBA00022691"/>
    </source>
</evidence>
<dbReference type="KEGG" id="ddf:DEFDS_2043"/>
<sequence>MNKNIYIISVGCGSKDYLTLRAIEIVKKVDFLIGAERFKNFFSDKKYIILNNLIKDTINILENEKDKIVGVVVSGDAGFFSLAKIIYTKFKNRIIEVIPGISSMQLGTARLFKTYENIEFFSLHGRNTPFENFKNKIDLCLKQKKDLYVLDDGNNQFFEFLSKYKGILTHFDIYILNNLGLPNETIYKLKSLDDLKNIKLELYAIYLEVRNK</sequence>
<evidence type="ECO:0000313" key="8">
    <source>
        <dbReference type="Proteomes" id="UP000001520"/>
    </source>
</evidence>